<evidence type="ECO:0000256" key="6">
    <source>
        <dbReference type="ARBA" id="ARBA00023136"/>
    </source>
</evidence>
<dbReference type="PANTHER" id="PTHR30151">
    <property type="entry name" value="ALKANE SULFONATE ABC TRANSPORTER-RELATED, MEMBRANE SUBUNIT"/>
    <property type="match status" value="1"/>
</dbReference>
<dbReference type="RefSeq" id="WP_202768867.1">
    <property type="nucleotide sequence ID" value="NZ_JAESWA010000024.1"/>
</dbReference>
<evidence type="ECO:0000256" key="7">
    <source>
        <dbReference type="RuleBase" id="RU363032"/>
    </source>
</evidence>
<dbReference type="Gene3D" id="1.10.3720.10">
    <property type="entry name" value="MetI-like"/>
    <property type="match status" value="1"/>
</dbReference>
<organism evidence="9 10">
    <name type="scientific">Clostridium paridis</name>
    <dbReference type="NCBI Taxonomy" id="2803863"/>
    <lineage>
        <taxon>Bacteria</taxon>
        <taxon>Bacillati</taxon>
        <taxon>Bacillota</taxon>
        <taxon>Clostridia</taxon>
        <taxon>Eubacteriales</taxon>
        <taxon>Clostridiaceae</taxon>
        <taxon>Clostridium</taxon>
    </lineage>
</organism>
<evidence type="ECO:0000313" key="9">
    <source>
        <dbReference type="EMBL" id="MBL4933429.1"/>
    </source>
</evidence>
<dbReference type="AlphaFoldDB" id="A0A937FGN4"/>
<dbReference type="Pfam" id="PF00528">
    <property type="entry name" value="BPD_transp_1"/>
    <property type="match status" value="1"/>
</dbReference>
<comment type="similarity">
    <text evidence="7">Belongs to the binding-protein-dependent transport system permease family.</text>
</comment>
<dbReference type="GO" id="GO:0055085">
    <property type="term" value="P:transmembrane transport"/>
    <property type="evidence" value="ECO:0007669"/>
    <property type="project" value="InterPro"/>
</dbReference>
<dbReference type="SUPFAM" id="SSF161098">
    <property type="entry name" value="MetI-like"/>
    <property type="match status" value="1"/>
</dbReference>
<dbReference type="GO" id="GO:0005886">
    <property type="term" value="C:plasma membrane"/>
    <property type="evidence" value="ECO:0007669"/>
    <property type="project" value="UniProtKB-SubCell"/>
</dbReference>
<keyword evidence="5 7" id="KW-1133">Transmembrane helix</keyword>
<feature type="domain" description="ABC transmembrane type-1" evidence="8">
    <location>
        <begin position="59"/>
        <end position="243"/>
    </location>
</feature>
<keyword evidence="6 7" id="KW-0472">Membrane</keyword>
<keyword evidence="3" id="KW-1003">Cell membrane</keyword>
<reference evidence="9" key="1">
    <citation type="submission" date="2021-01" db="EMBL/GenBank/DDBJ databases">
        <title>Genome public.</title>
        <authorList>
            <person name="Liu C."/>
            <person name="Sun Q."/>
        </authorList>
    </citation>
    <scope>NUCLEOTIDE SEQUENCE</scope>
    <source>
        <strain evidence="9">YIM B02565</strain>
    </source>
</reference>
<keyword evidence="10" id="KW-1185">Reference proteome</keyword>
<feature type="transmembrane region" description="Helical" evidence="7">
    <location>
        <begin position="167"/>
        <end position="193"/>
    </location>
</feature>
<feature type="transmembrane region" description="Helical" evidence="7">
    <location>
        <begin position="221"/>
        <end position="239"/>
    </location>
</feature>
<feature type="transmembrane region" description="Helical" evidence="7">
    <location>
        <begin position="98"/>
        <end position="118"/>
    </location>
</feature>
<feature type="transmembrane region" description="Helical" evidence="7">
    <location>
        <begin position="124"/>
        <end position="146"/>
    </location>
</feature>
<proteinExistence type="inferred from homology"/>
<dbReference type="EMBL" id="JAESWA010000024">
    <property type="protein sequence ID" value="MBL4933429.1"/>
    <property type="molecule type" value="Genomic_DNA"/>
</dbReference>
<dbReference type="PANTHER" id="PTHR30151:SF0">
    <property type="entry name" value="ABC TRANSPORTER PERMEASE PROTEIN MJ0413-RELATED"/>
    <property type="match status" value="1"/>
</dbReference>
<protein>
    <submittedName>
        <fullName evidence="9">ABC transporter permease subunit</fullName>
    </submittedName>
</protein>
<evidence type="ECO:0000256" key="2">
    <source>
        <dbReference type="ARBA" id="ARBA00022448"/>
    </source>
</evidence>
<gene>
    <name evidence="9" type="ORF">JK634_16685</name>
</gene>
<evidence type="ECO:0000313" key="10">
    <source>
        <dbReference type="Proteomes" id="UP000623681"/>
    </source>
</evidence>
<keyword evidence="4 7" id="KW-0812">Transmembrane</keyword>
<accession>A0A937FGN4</accession>
<evidence type="ECO:0000256" key="5">
    <source>
        <dbReference type="ARBA" id="ARBA00022989"/>
    </source>
</evidence>
<evidence type="ECO:0000256" key="3">
    <source>
        <dbReference type="ARBA" id="ARBA00022475"/>
    </source>
</evidence>
<dbReference type="PROSITE" id="PS50928">
    <property type="entry name" value="ABC_TM1"/>
    <property type="match status" value="1"/>
</dbReference>
<dbReference type="InterPro" id="IPR035906">
    <property type="entry name" value="MetI-like_sf"/>
</dbReference>
<keyword evidence="2 7" id="KW-0813">Transport</keyword>
<comment type="subcellular location">
    <subcellularLocation>
        <location evidence="1 7">Cell membrane</location>
        <topology evidence="1 7">Multi-pass membrane protein</topology>
    </subcellularLocation>
</comment>
<evidence type="ECO:0000259" key="8">
    <source>
        <dbReference type="PROSITE" id="PS50928"/>
    </source>
</evidence>
<sequence>MIMHIIKNKKYMLIGTALLILVWWIVSNILSNPIILPSPRETLDSLEIIVSDKSFIYTLMATLQRCILGFVISLIFASIVGIIAALNKKILEILQPTMALLETVPTMAIIVLALIWLTNEKAPILLASIVVFPVIYEAVIQGIVDIDKSVISMTKVYKVGITDSIRYIYIPSMAKSVFGVLSSVIGLCLKMVIGGEVLGQPNYGVGTSIQMEKMQLNTAGVFSWIVILVVFVLFIESIIKLMTKRWRTFD</sequence>
<dbReference type="CDD" id="cd06261">
    <property type="entry name" value="TM_PBP2"/>
    <property type="match status" value="1"/>
</dbReference>
<name>A0A937FGN4_9CLOT</name>
<evidence type="ECO:0000256" key="4">
    <source>
        <dbReference type="ARBA" id="ARBA00022692"/>
    </source>
</evidence>
<dbReference type="Proteomes" id="UP000623681">
    <property type="component" value="Unassembled WGS sequence"/>
</dbReference>
<comment type="caution">
    <text evidence="9">The sequence shown here is derived from an EMBL/GenBank/DDBJ whole genome shotgun (WGS) entry which is preliminary data.</text>
</comment>
<evidence type="ECO:0000256" key="1">
    <source>
        <dbReference type="ARBA" id="ARBA00004651"/>
    </source>
</evidence>
<dbReference type="InterPro" id="IPR000515">
    <property type="entry name" value="MetI-like"/>
</dbReference>
<feature type="transmembrane region" description="Helical" evidence="7">
    <location>
        <begin position="55"/>
        <end position="86"/>
    </location>
</feature>